<name>A0A285U2N2_9PROT</name>
<accession>A0A285U2N2</accession>
<protein>
    <submittedName>
        <fullName evidence="1">CRISPR-associated protein, Cas5e family</fullName>
    </submittedName>
</protein>
<gene>
    <name evidence="1" type="ORF">SAMN05428964_11112</name>
</gene>
<dbReference type="NCBIfam" id="TIGR01868">
    <property type="entry name" value="casD_Cas5e"/>
    <property type="match status" value="1"/>
</dbReference>
<dbReference type="Proteomes" id="UP000219068">
    <property type="component" value="Unassembled WGS sequence"/>
</dbReference>
<dbReference type="AlphaFoldDB" id="A0A285U2N2"/>
<sequence length="256" mass="27713">MSNLATYNWLVITLKAPLISFGGAAVDQKGVIRDFPASSMITGLIANALGWKRTDTANLQTLQDSLVFATRLEQSTSNPVLTDTQNVKLSKSNKGWTTRGIVEMCTSGNTDAPHRRFRDFHQDLNAIVALRFDDTNLPDLADVASAMDTPCRPLFIGRKTCLPTGPVRYGDLISAPSAYEAIASIPTSVVDASGAPCKLRALWPVNNGPSEGPNVHKVHNLPDTRNWQSRLHGGSRLVVEGYVSPPKINSGDFTNV</sequence>
<dbReference type="Gene3D" id="3.30.70.2660">
    <property type="match status" value="1"/>
</dbReference>
<evidence type="ECO:0000313" key="1">
    <source>
        <dbReference type="EMBL" id="SOC30917.1"/>
    </source>
</evidence>
<dbReference type="InterPro" id="IPR010147">
    <property type="entry name" value="CRISPR-assoc_prot_CasD"/>
</dbReference>
<organism evidence="1 2">
    <name type="scientific">Thalassospira xiamenensis</name>
    <dbReference type="NCBI Taxonomy" id="220697"/>
    <lineage>
        <taxon>Bacteria</taxon>
        <taxon>Pseudomonadati</taxon>
        <taxon>Pseudomonadota</taxon>
        <taxon>Alphaproteobacteria</taxon>
        <taxon>Rhodospirillales</taxon>
        <taxon>Thalassospiraceae</taxon>
        <taxon>Thalassospira</taxon>
    </lineage>
</organism>
<dbReference type="GO" id="GO:0003723">
    <property type="term" value="F:RNA binding"/>
    <property type="evidence" value="ECO:0007669"/>
    <property type="project" value="InterPro"/>
</dbReference>
<reference evidence="1 2" key="1">
    <citation type="submission" date="2017-08" db="EMBL/GenBank/DDBJ databases">
        <authorList>
            <person name="de Groot N.N."/>
        </authorList>
    </citation>
    <scope>NUCLEOTIDE SEQUENCE [LARGE SCALE GENOMIC DNA]</scope>
    <source>
        <strain evidence="1 2">USBA 78</strain>
    </source>
</reference>
<dbReference type="GO" id="GO:0043571">
    <property type="term" value="P:maintenance of CRISPR repeat elements"/>
    <property type="evidence" value="ECO:0007669"/>
    <property type="project" value="InterPro"/>
</dbReference>
<proteinExistence type="predicted"/>
<evidence type="ECO:0000313" key="2">
    <source>
        <dbReference type="Proteomes" id="UP000219068"/>
    </source>
</evidence>
<dbReference type="EMBL" id="OBMM01000011">
    <property type="protein sequence ID" value="SOC30917.1"/>
    <property type="molecule type" value="Genomic_DNA"/>
</dbReference>
<dbReference type="Pfam" id="PF09704">
    <property type="entry name" value="Cas_Cas5d"/>
    <property type="match status" value="1"/>
</dbReference>
<dbReference type="GO" id="GO:0051607">
    <property type="term" value="P:defense response to virus"/>
    <property type="evidence" value="ECO:0007669"/>
    <property type="project" value="InterPro"/>
</dbReference>
<dbReference type="RefSeq" id="WP_170954232.1">
    <property type="nucleotide sequence ID" value="NZ_OBMM01000011.1"/>
</dbReference>
<dbReference type="InterPro" id="IPR021124">
    <property type="entry name" value="CRISPR-assoc_prot_Cas5"/>
</dbReference>